<keyword evidence="1" id="KW-1185">Reference proteome</keyword>
<reference evidence="2" key="2">
    <citation type="submission" date="2020-10" db="UniProtKB">
        <authorList>
            <consortium name="WormBaseParasite"/>
        </authorList>
    </citation>
    <scope>IDENTIFICATION</scope>
</reference>
<proteinExistence type="predicted"/>
<dbReference type="Proteomes" id="UP000492821">
    <property type="component" value="Unassembled WGS sequence"/>
</dbReference>
<evidence type="ECO:0000313" key="2">
    <source>
        <dbReference type="WBParaSite" id="Pan_g3352.t1"/>
    </source>
</evidence>
<organism evidence="1 2">
    <name type="scientific">Panagrellus redivivus</name>
    <name type="common">Microworm</name>
    <dbReference type="NCBI Taxonomy" id="6233"/>
    <lineage>
        <taxon>Eukaryota</taxon>
        <taxon>Metazoa</taxon>
        <taxon>Ecdysozoa</taxon>
        <taxon>Nematoda</taxon>
        <taxon>Chromadorea</taxon>
        <taxon>Rhabditida</taxon>
        <taxon>Tylenchina</taxon>
        <taxon>Panagrolaimomorpha</taxon>
        <taxon>Panagrolaimoidea</taxon>
        <taxon>Panagrolaimidae</taxon>
        <taxon>Panagrellus</taxon>
    </lineage>
</organism>
<dbReference type="AlphaFoldDB" id="A0A7E4VUU1"/>
<dbReference type="WBParaSite" id="Pan_g3352.t1">
    <property type="protein sequence ID" value="Pan_g3352.t1"/>
    <property type="gene ID" value="Pan_g3352"/>
</dbReference>
<name>A0A7E4VUU1_PANRE</name>
<accession>A0A7E4VUU1</accession>
<protein>
    <submittedName>
        <fullName evidence="2">Secreted protein</fullName>
    </submittedName>
</protein>
<sequence>MRPTMKISWTTFMTVGNVVLTENHFVRASKTDENCFRFAKVIQPTFEAVSNTTFWQQGRYFRQSFSSTCPFDHRAKVV</sequence>
<reference evidence="1" key="1">
    <citation type="journal article" date="2013" name="Genetics">
        <title>The draft genome and transcriptome of Panagrellus redivivus are shaped by the harsh demands of a free-living lifestyle.</title>
        <authorList>
            <person name="Srinivasan J."/>
            <person name="Dillman A.R."/>
            <person name="Macchietto M.G."/>
            <person name="Heikkinen L."/>
            <person name="Lakso M."/>
            <person name="Fracchia K.M."/>
            <person name="Antoshechkin I."/>
            <person name="Mortazavi A."/>
            <person name="Wong G."/>
            <person name="Sternberg P.W."/>
        </authorList>
    </citation>
    <scope>NUCLEOTIDE SEQUENCE [LARGE SCALE GENOMIC DNA]</scope>
    <source>
        <strain evidence="1">MT8872</strain>
    </source>
</reference>
<evidence type="ECO:0000313" key="1">
    <source>
        <dbReference type="Proteomes" id="UP000492821"/>
    </source>
</evidence>